<keyword evidence="2" id="KW-1185">Reference proteome</keyword>
<protein>
    <submittedName>
        <fullName evidence="1">Glycerate kinase</fullName>
    </submittedName>
</protein>
<keyword evidence="1" id="KW-0418">Kinase</keyword>
<proteinExistence type="predicted"/>
<dbReference type="Proteomes" id="UP001597083">
    <property type="component" value="Unassembled WGS sequence"/>
</dbReference>
<dbReference type="InterPro" id="IPR018197">
    <property type="entry name" value="Glycerate_kinase_RE-like"/>
</dbReference>
<dbReference type="InterPro" id="IPR036129">
    <property type="entry name" value="Glycerate_kinase_sf"/>
</dbReference>
<sequence length="48" mass="4927">MAVSSPGSPLVPPQGGHVLLAPDRFKGSLTAPEVARHLASGLRRARPA</sequence>
<evidence type="ECO:0000313" key="2">
    <source>
        <dbReference type="Proteomes" id="UP001597083"/>
    </source>
</evidence>
<gene>
    <name evidence="1" type="ORF">ACFQ07_09690</name>
</gene>
<organism evidence="1 2">
    <name type="scientific">Actinomadura adrarensis</name>
    <dbReference type="NCBI Taxonomy" id="1819600"/>
    <lineage>
        <taxon>Bacteria</taxon>
        <taxon>Bacillati</taxon>
        <taxon>Actinomycetota</taxon>
        <taxon>Actinomycetes</taxon>
        <taxon>Streptosporangiales</taxon>
        <taxon>Thermomonosporaceae</taxon>
        <taxon>Actinomadura</taxon>
    </lineage>
</organism>
<dbReference type="GO" id="GO:0016301">
    <property type="term" value="F:kinase activity"/>
    <property type="evidence" value="ECO:0007669"/>
    <property type="project" value="UniProtKB-KW"/>
</dbReference>
<reference evidence="2" key="1">
    <citation type="journal article" date="2019" name="Int. J. Syst. Evol. Microbiol.">
        <title>The Global Catalogue of Microorganisms (GCM) 10K type strain sequencing project: providing services to taxonomists for standard genome sequencing and annotation.</title>
        <authorList>
            <consortium name="The Broad Institute Genomics Platform"/>
            <consortium name="The Broad Institute Genome Sequencing Center for Infectious Disease"/>
            <person name="Wu L."/>
            <person name="Ma J."/>
        </authorList>
    </citation>
    <scope>NUCLEOTIDE SEQUENCE [LARGE SCALE GENOMIC DNA]</scope>
    <source>
        <strain evidence="2">JCM 31696</strain>
    </source>
</reference>
<evidence type="ECO:0000313" key="1">
    <source>
        <dbReference type="EMBL" id="MFD0852495.1"/>
    </source>
</evidence>
<feature type="non-terminal residue" evidence="1">
    <location>
        <position position="48"/>
    </location>
</feature>
<dbReference type="SUPFAM" id="SSF110738">
    <property type="entry name" value="Glycerate kinase I"/>
    <property type="match status" value="1"/>
</dbReference>
<keyword evidence="1" id="KW-0808">Transferase</keyword>
<comment type="caution">
    <text evidence="1">The sequence shown here is derived from an EMBL/GenBank/DDBJ whole genome shotgun (WGS) entry which is preliminary data.</text>
</comment>
<accession>A0ABW3CEY9</accession>
<dbReference type="Pfam" id="PF02595">
    <property type="entry name" value="Gly_kinase"/>
    <property type="match status" value="1"/>
</dbReference>
<dbReference type="InterPro" id="IPR004381">
    <property type="entry name" value="Glycerate_kinase"/>
</dbReference>
<name>A0ABW3CEY9_9ACTN</name>
<dbReference type="Gene3D" id="3.40.50.10350">
    <property type="entry name" value="Glycerate kinase, domain 1"/>
    <property type="match status" value="1"/>
</dbReference>
<dbReference type="EMBL" id="JBHTIR010001397">
    <property type="protein sequence ID" value="MFD0852495.1"/>
    <property type="molecule type" value="Genomic_DNA"/>
</dbReference>